<evidence type="ECO:0000256" key="3">
    <source>
        <dbReference type="ARBA" id="ARBA00022553"/>
    </source>
</evidence>
<dbReference type="Pfam" id="PF00501">
    <property type="entry name" value="AMP-binding"/>
    <property type="match status" value="2"/>
</dbReference>
<dbReference type="InterPro" id="IPR018201">
    <property type="entry name" value="Ketoacyl_synth_AS"/>
</dbReference>
<keyword evidence="4" id="KW-0808">Transferase</keyword>
<dbReference type="SUPFAM" id="SSF51735">
    <property type="entry name" value="NAD(P)-binding Rossmann-fold domains"/>
    <property type="match status" value="1"/>
</dbReference>
<feature type="domain" description="Carrier" evidence="6">
    <location>
        <begin position="509"/>
        <end position="586"/>
    </location>
</feature>
<dbReference type="SUPFAM" id="SSF47336">
    <property type="entry name" value="ACP-like"/>
    <property type="match status" value="3"/>
</dbReference>
<dbReference type="InterPro" id="IPR014031">
    <property type="entry name" value="Ketoacyl_synth_C"/>
</dbReference>
<dbReference type="Gene3D" id="3.30.70.3290">
    <property type="match status" value="1"/>
</dbReference>
<dbReference type="SMART" id="SM00823">
    <property type="entry name" value="PKS_PP"/>
    <property type="match status" value="2"/>
</dbReference>
<dbReference type="InterPro" id="IPR036736">
    <property type="entry name" value="ACP-like_sf"/>
</dbReference>
<evidence type="ECO:0000259" key="7">
    <source>
        <dbReference type="PROSITE" id="PS52004"/>
    </source>
</evidence>
<dbReference type="Pfam" id="PF08659">
    <property type="entry name" value="KR"/>
    <property type="match status" value="1"/>
</dbReference>
<dbReference type="NCBIfam" id="TIGR01733">
    <property type="entry name" value="AA-adenyl-dom"/>
    <property type="match status" value="1"/>
</dbReference>
<dbReference type="Pfam" id="PF02801">
    <property type="entry name" value="Ketoacyl-synt_C"/>
    <property type="match status" value="1"/>
</dbReference>
<dbReference type="Gene3D" id="3.30.559.30">
    <property type="entry name" value="Nonribosomal peptide synthetase, condensation domain"/>
    <property type="match status" value="1"/>
</dbReference>
<feature type="region of interest" description="Disordered" evidence="5">
    <location>
        <begin position="673"/>
        <end position="694"/>
    </location>
</feature>
<dbReference type="PANTHER" id="PTHR45527">
    <property type="entry name" value="NONRIBOSOMAL PEPTIDE SYNTHETASE"/>
    <property type="match status" value="1"/>
</dbReference>
<dbReference type="PROSITE" id="PS50075">
    <property type="entry name" value="CARRIER"/>
    <property type="match status" value="3"/>
</dbReference>
<dbReference type="SUPFAM" id="SSF52777">
    <property type="entry name" value="CoA-dependent acyltransferases"/>
    <property type="match status" value="2"/>
</dbReference>
<proteinExistence type="predicted"/>
<dbReference type="InterPro" id="IPR014030">
    <property type="entry name" value="Ketoacyl_synth_N"/>
</dbReference>
<keyword evidence="9" id="KW-1185">Reference proteome</keyword>
<dbReference type="Gene3D" id="1.10.1200.10">
    <property type="entry name" value="ACP-like"/>
    <property type="match status" value="3"/>
</dbReference>
<evidence type="ECO:0000256" key="4">
    <source>
        <dbReference type="ARBA" id="ARBA00022679"/>
    </source>
</evidence>
<dbReference type="PROSITE" id="PS52004">
    <property type="entry name" value="KS3_2"/>
    <property type="match status" value="1"/>
</dbReference>
<feature type="domain" description="Carrier" evidence="6">
    <location>
        <begin position="1557"/>
        <end position="1634"/>
    </location>
</feature>
<evidence type="ECO:0000256" key="1">
    <source>
        <dbReference type="ARBA" id="ARBA00001957"/>
    </source>
</evidence>
<dbReference type="PANTHER" id="PTHR45527:SF1">
    <property type="entry name" value="FATTY ACID SYNTHASE"/>
    <property type="match status" value="1"/>
</dbReference>
<dbReference type="Gene3D" id="3.40.50.720">
    <property type="entry name" value="NAD(P)-binding Rossmann-like Domain"/>
    <property type="match status" value="1"/>
</dbReference>
<evidence type="ECO:0000313" key="8">
    <source>
        <dbReference type="EMBL" id="MFD1319762.1"/>
    </source>
</evidence>
<dbReference type="Pfam" id="PF16197">
    <property type="entry name" value="KAsynt_C_assoc"/>
    <property type="match status" value="1"/>
</dbReference>
<dbReference type="Pfam" id="PF00550">
    <property type="entry name" value="PP-binding"/>
    <property type="match status" value="2"/>
</dbReference>
<dbReference type="Pfam" id="PF00109">
    <property type="entry name" value="ketoacyl-synt"/>
    <property type="match status" value="1"/>
</dbReference>
<dbReference type="SMART" id="SM00822">
    <property type="entry name" value="PKS_KR"/>
    <property type="match status" value="1"/>
</dbReference>
<dbReference type="InterPro" id="IPR009081">
    <property type="entry name" value="PP-bd_ACP"/>
</dbReference>
<dbReference type="PROSITE" id="PS00455">
    <property type="entry name" value="AMP_BINDING"/>
    <property type="match status" value="1"/>
</dbReference>
<dbReference type="InterPro" id="IPR013968">
    <property type="entry name" value="PKS_KR"/>
</dbReference>
<feature type="domain" description="Carrier" evidence="6">
    <location>
        <begin position="2782"/>
        <end position="2857"/>
    </location>
</feature>
<evidence type="ECO:0000259" key="6">
    <source>
        <dbReference type="PROSITE" id="PS50075"/>
    </source>
</evidence>
<gene>
    <name evidence="8" type="ORF">ACFQ4H_01525</name>
</gene>
<dbReference type="InterPro" id="IPR045851">
    <property type="entry name" value="AMP-bd_C_sf"/>
</dbReference>
<dbReference type="InterPro" id="IPR042099">
    <property type="entry name" value="ANL_N_sf"/>
</dbReference>
<organism evidence="8 9">
    <name type="scientific">Micromonospora sonneratiae</name>
    <dbReference type="NCBI Taxonomy" id="1184706"/>
    <lineage>
        <taxon>Bacteria</taxon>
        <taxon>Bacillati</taxon>
        <taxon>Actinomycetota</taxon>
        <taxon>Actinomycetes</taxon>
        <taxon>Micromonosporales</taxon>
        <taxon>Micromonosporaceae</taxon>
        <taxon>Micromonospora</taxon>
    </lineage>
</organism>
<dbReference type="InterPro" id="IPR001242">
    <property type="entry name" value="Condensation_dom"/>
</dbReference>
<dbReference type="PROSITE" id="PS00606">
    <property type="entry name" value="KS3_1"/>
    <property type="match status" value="1"/>
</dbReference>
<dbReference type="InterPro" id="IPR036291">
    <property type="entry name" value="NAD(P)-bd_dom_sf"/>
</dbReference>
<feature type="region of interest" description="Disordered" evidence="5">
    <location>
        <begin position="584"/>
        <end position="606"/>
    </location>
</feature>
<dbReference type="Gene3D" id="3.30.300.30">
    <property type="match status" value="2"/>
</dbReference>
<name>A0ABW3Y5R0_9ACTN</name>
<dbReference type="SUPFAM" id="SSF53901">
    <property type="entry name" value="Thiolase-like"/>
    <property type="match status" value="1"/>
</dbReference>
<dbReference type="EMBL" id="JBHTMP010000001">
    <property type="protein sequence ID" value="MFD1319762.1"/>
    <property type="molecule type" value="Genomic_DNA"/>
</dbReference>
<accession>A0ABW3Y5R0</accession>
<dbReference type="InterPro" id="IPR016039">
    <property type="entry name" value="Thiolase-like"/>
</dbReference>
<dbReference type="RefSeq" id="WP_377566034.1">
    <property type="nucleotide sequence ID" value="NZ_JBHTMP010000001.1"/>
</dbReference>
<dbReference type="InterPro" id="IPR000873">
    <property type="entry name" value="AMP-dep_synth/lig_dom"/>
</dbReference>
<dbReference type="Pfam" id="PF00668">
    <property type="entry name" value="Condensation"/>
    <property type="match status" value="1"/>
</dbReference>
<dbReference type="Pfam" id="PF13193">
    <property type="entry name" value="AMP-binding_C"/>
    <property type="match status" value="2"/>
</dbReference>
<dbReference type="Pfam" id="PF00975">
    <property type="entry name" value="Thioesterase"/>
    <property type="match status" value="1"/>
</dbReference>
<dbReference type="InterPro" id="IPR032821">
    <property type="entry name" value="PKS_assoc"/>
</dbReference>
<dbReference type="InterPro" id="IPR010071">
    <property type="entry name" value="AA_adenyl_dom"/>
</dbReference>
<feature type="domain" description="Ketosynthase family 3 (KS3)" evidence="7">
    <location>
        <begin position="1677"/>
        <end position="2085"/>
    </location>
</feature>
<sequence>MAHVPGLAHAVLAQARRTPDAVAVVDGDRRLRYADLAAASAAVARSLHAIGVRPGQAVAVRLPRCWQLVCTMLGILRLGATVVPLDRQSPPERQRHMLLDSAAVALVHGPGTPGDLPDGIQPLPVDTLLQTNTDPVPEVTPAPVAFLFYTSGTTGQPKGVEVRDAGILRLAQPGYIELTGAVRYANLSNPAFDALSFEVWVPLLTGGCCVVLDDETVATPHLLAAALRRERIDTLFITVALFNAVVDRVPDCFAEAGQVLVGGEQLNARLIRRWYRDNATSATRLYNVYGPTEATTFALCHPIPRDFDAEVVPIGRVLPGTDALGVVDGTRVAGPGEVAELYLGGEALASGYRNLPEETTARFVRLPWLDGSADRYYRTGDLVRGDGNGRFEYVGRVDRQVKVRGFRVEPGEVERQIVTHPAVRQAYVCTRRDPVHGTNELLAYLVVDPELSFVDFDRHLAATLPPYLRPHRVHRVGALPLNANGKVDQETLLRCDDPPWRRDDGDAGSSTTAWQREVLELAGEVLGVPDLRLGDRWIANGGDSLKALRLRFEIQRRWGGEVSQAVVLHGDFAGLAAAIDGSRATTGSPYPAPAAPTGARSAPATSEQQRLWLLEQRSPGSGAYHVGLAFELRGHIDVTALRQALRRSVARHPALRTAFRTTPEGLRQVVAEPYDPWTEPAPPSRAPDPGRDEPDWRERAHTLFAVPFDLAQPRMLRAHWLASAGGGVLLLHLHHIAVDGWSLNVLFRTLSADYTAALHPGAVVVEDGDPAAGVPTPLDYAAWQADWFAEPAYLAQRAALRTHYAGVDEVAPPLRPIRDRAGTGDQLLQTSIDPVRRSALDRLGAELGLTRFHLLLALFSWAVYGVTGRTHPRVASPVANRPVRDFEASVGMFANTVLLPLALAPREELRAQLLRQAAAMRTVLDAQDVALAHVVDDHDFGTDAPLFDFLFVLDNTDFAALALPGCESRPVWLAPTEAKCPLTLLVIEHGAGFDCLWEYSGDHFDAGDVTAVADLFRQALDALADGGTGTLADLVRPYRSGLPEHGRGDRTPSTFPTVAEGFARRVRTAPTTTALVCQDRSLSYADLDGYASTLAAELAQRHPVPTGDGGSVALYFEASVEHVVALLALARLNLTIVPLDRAYPPALLRQILDQVEPLCVLLSPGDEAALDVIDRGRFPRHQVTLSRGGTPPAPSYAGRPLYTLFTSGSTGTPKGVRVSDAMLCNLLQWQGESGGLAGRAVTLQFSMLSFDVSFQEIFGTLCGGGTLHLPRRGWRQDLPALLDHLDTAGIERIFMPYVALQLLAEHGVRLGRYPSRLREVVTAGEQLVCTDSIRRWFAGLPGARLFNHYGPTETHVVSSLCLDGDPAGWPTRPAIGRPIANTWLRVVDEADEVVPPDCPGQLLIGGDLVAPCYLGDPALNRARFVELPGLGWFFRSGDQARFDRDGLLHYLGRDDQQVKVSGHRLELGQVEAALLRHPTIVNAVVVRDDQQLVACLEFRADPPDPEDLVGHLAQLLPAYVRVDRFRRLTELPRTASGKLDRRRALTAPGTELRPRRAEPVPVLSELEARLAELFEDTIGTSIGPDQRFFDNGAGSLGLMRFHLRCAAEGLPLTIPDLFEHVTIRRLARFLAGRPGVTEPATATAGSAEMVEPAPKTTGRYAIAADLSDRPTVTDPTSEPVAVVGMAVRLPGASDLAAFWALVTAGERGIEHFDAADGLVGARSQMAGLLAFDPQRFGISRSDARLMDPQQRHLLMSCVEALAHAGIADPAGERIGLLASCGENTYFQAMLREGDPTRLPDSFQLALHHDKDFLATKVAYHLGLTGPTFTVQAACASSLVAVHVAAGLLRQGDSDVMLVGGVLVDTLLSEGYRYRPQHIFSRDGHCRPFSDDASGTIGASGVGVVVLKPLRLARRDGDTVYAVITGSAVNNDGADKLGYSAPSVSGQREVIRAALARSGRDSTDLGYVEAHGTGTELGDPVEVAALRQAFDLTESGRCALTSVKSQIGHLGAAAGVIGLVRAVLSIHRGLIPPNVDFRRLNPRLDPDPTPFYVPTSARPWPNGRPRVAAVSSFGIGGANAHLVLEAAEPVVAGPVIAEPVVSGAAVPVMVLSGSSVTSLRADAGRIADYLTARPETYRQVLRHLQAGRPSGRWRMAAVCADADTAVAWLRTATPVEVMPTGEGTPMELTNVGGPGRAGELTAVELAAAWLAGRTIRWPSGPAQAPWDFPPPAFELADYDFARAAPTSGSEPPPATAPDQRWPARLPESGWLHQPHWVRWRHAGRDVDVRRPATLVLLATEPPPSAALRAFETAYARVVTVTAADCFTQLTRDTYRVDPADPDSLRQLLGALTDDVHTGVDWIHALPLSVDGPVDGDTVTRAYWACVDTPAALLAAVPGLPGRPRVRVWWLSHQAQPVAGGVRRPELGLLAGACEVAPQEGAVESRWVDLPSPDLVEWAPALSALLATTDPALSSDPALSPPSDTEPPRRLALYEGYWWEQALLPVRPPATTAPHPLPTGAAVYLILGGTGGIGQSIAAWLLEQGDCRVILLARRGRLPTVLAPWADRVELVEAELTGTTPDGMVARLDAYTRRIDGIVHAAGVAAGGLIARRDAAAMRLATTGRVQGALLAERLVAHYRPAFVVYCSSMSAQLGGVGQLDYAAGNGLLDGFAHYRAAATEPTLRIVVDWDIWREVGIARDALPADARHQAHLTVGLSVTEGQRLFAHALRLRLPHLMVSTTALDQARNFYAPPAGAPVAASATVPAPGALPQTAGVVSRTAGVVSQTAAHQLTGWLCHWLEVDRLDPASSLYDLGADSLLLLSLLDEVKERFGISLALSQLSHQVSLAEVLGLLGEAGRSNGTTTEDVPLEVWQAGGGRSLLCLVHPVGGDIQAYRSLVSALDPGLTVCLIADPVLTRSDLPVWSLDERAARYCTTLRARFPQGEWHWQLAGWSFGAWVALAMAAEAEWAGQPVDELYLLDPPPPDAGPAFQTYDDEQLQALFAHELGTVTGSGVAAKAYVDGLARCCRTNLASMANYTPPQLAGTPSRLWLAGRPTTGLPMLGSPEAQARQWQAHLPGLAAWHRVETTHYGIVAPPHVHTVAESINKALLGRRAERGDA</sequence>
<dbReference type="InterPro" id="IPR025110">
    <property type="entry name" value="AMP-bd_C"/>
</dbReference>
<comment type="caution">
    <text evidence="8">The sequence shown here is derived from an EMBL/GenBank/DDBJ whole genome shotgun (WGS) entry which is preliminary data.</text>
</comment>
<keyword evidence="2" id="KW-0596">Phosphopantetheine</keyword>
<dbReference type="InterPro" id="IPR020806">
    <property type="entry name" value="PKS_PP-bd"/>
</dbReference>
<keyword evidence="3" id="KW-0597">Phosphoprotein</keyword>
<dbReference type="InterPro" id="IPR020841">
    <property type="entry name" value="PKS_Beta-ketoAc_synthase_dom"/>
</dbReference>
<dbReference type="SMART" id="SM00825">
    <property type="entry name" value="PKS_KS"/>
    <property type="match status" value="1"/>
</dbReference>
<evidence type="ECO:0000313" key="9">
    <source>
        <dbReference type="Proteomes" id="UP001597260"/>
    </source>
</evidence>
<evidence type="ECO:0000256" key="2">
    <source>
        <dbReference type="ARBA" id="ARBA00022450"/>
    </source>
</evidence>
<dbReference type="InterPro" id="IPR001031">
    <property type="entry name" value="Thioesterase"/>
</dbReference>
<dbReference type="Gene3D" id="3.40.50.12780">
    <property type="entry name" value="N-terminal domain of ligase-like"/>
    <property type="match status" value="2"/>
</dbReference>
<feature type="region of interest" description="Disordered" evidence="5">
    <location>
        <begin position="2242"/>
        <end position="2264"/>
    </location>
</feature>
<reference evidence="9" key="1">
    <citation type="journal article" date="2019" name="Int. J. Syst. Evol. Microbiol.">
        <title>The Global Catalogue of Microorganisms (GCM) 10K type strain sequencing project: providing services to taxonomists for standard genome sequencing and annotation.</title>
        <authorList>
            <consortium name="The Broad Institute Genomics Platform"/>
            <consortium name="The Broad Institute Genome Sequencing Center for Infectious Disease"/>
            <person name="Wu L."/>
            <person name="Ma J."/>
        </authorList>
    </citation>
    <scope>NUCLEOTIDE SEQUENCE [LARGE SCALE GENOMIC DNA]</scope>
    <source>
        <strain evidence="9">JCM 31037</strain>
    </source>
</reference>
<dbReference type="SUPFAM" id="SSF53474">
    <property type="entry name" value="alpha/beta-Hydrolases"/>
    <property type="match status" value="1"/>
</dbReference>
<comment type="cofactor">
    <cofactor evidence="1">
        <name>pantetheine 4'-phosphate</name>
        <dbReference type="ChEBI" id="CHEBI:47942"/>
    </cofactor>
</comment>
<dbReference type="Gene3D" id="3.30.559.10">
    <property type="entry name" value="Chloramphenicol acetyltransferase-like domain"/>
    <property type="match status" value="1"/>
</dbReference>
<dbReference type="InterPro" id="IPR029058">
    <property type="entry name" value="AB_hydrolase_fold"/>
</dbReference>
<dbReference type="InterPro" id="IPR057326">
    <property type="entry name" value="KR_dom"/>
</dbReference>
<dbReference type="Gene3D" id="3.40.47.10">
    <property type="match status" value="1"/>
</dbReference>
<dbReference type="Gene3D" id="3.40.50.1820">
    <property type="entry name" value="alpha/beta hydrolase"/>
    <property type="match status" value="1"/>
</dbReference>
<protein>
    <submittedName>
        <fullName evidence="8">Amino acid adenylation domain-containing protein</fullName>
    </submittedName>
</protein>
<dbReference type="CDD" id="cd00833">
    <property type="entry name" value="PKS"/>
    <property type="match status" value="1"/>
</dbReference>
<evidence type="ECO:0000256" key="5">
    <source>
        <dbReference type="SAM" id="MobiDB-lite"/>
    </source>
</evidence>
<dbReference type="Proteomes" id="UP001597260">
    <property type="component" value="Unassembled WGS sequence"/>
</dbReference>
<dbReference type="InterPro" id="IPR020845">
    <property type="entry name" value="AMP-binding_CS"/>
</dbReference>
<dbReference type="InterPro" id="IPR023213">
    <property type="entry name" value="CAT-like_dom_sf"/>
</dbReference>
<dbReference type="SUPFAM" id="SSF56801">
    <property type="entry name" value="Acetyl-CoA synthetase-like"/>
    <property type="match status" value="2"/>
</dbReference>